<feature type="transmembrane region" description="Helical" evidence="6">
    <location>
        <begin position="40"/>
        <end position="62"/>
    </location>
</feature>
<evidence type="ECO:0000256" key="3">
    <source>
        <dbReference type="ARBA" id="ARBA00022692"/>
    </source>
</evidence>
<accession>A0ABN8HGD5</accession>
<gene>
    <name evidence="7" type="ORF">GEAMG1_1216</name>
</gene>
<evidence type="ECO:0000256" key="4">
    <source>
        <dbReference type="ARBA" id="ARBA00022989"/>
    </source>
</evidence>
<evidence type="ECO:0000313" key="8">
    <source>
        <dbReference type="Proteomes" id="UP001295463"/>
    </source>
</evidence>
<dbReference type="InterPro" id="IPR005171">
    <property type="entry name" value="Cyt_c_oxidase_su4_prok"/>
</dbReference>
<feature type="transmembrane region" description="Helical" evidence="6">
    <location>
        <begin position="12"/>
        <end position="34"/>
    </location>
</feature>
<evidence type="ECO:0000313" key="7">
    <source>
        <dbReference type="EMBL" id="CAH2031036.1"/>
    </source>
</evidence>
<proteinExistence type="predicted"/>
<dbReference type="Proteomes" id="UP001295463">
    <property type="component" value="Chromosome"/>
</dbReference>
<dbReference type="Pfam" id="PF03626">
    <property type="entry name" value="COX4_pro"/>
    <property type="match status" value="1"/>
</dbReference>
<dbReference type="EMBL" id="OW150024">
    <property type="protein sequence ID" value="CAH2031036.1"/>
    <property type="molecule type" value="Genomic_DNA"/>
</dbReference>
<dbReference type="NCBIfam" id="TIGR02229">
    <property type="entry name" value="caa3_sub_IV"/>
    <property type="match status" value="1"/>
</dbReference>
<protein>
    <submittedName>
        <fullName evidence="7">Cytochrome c oxidase subunit IV</fullName>
    </submittedName>
</protein>
<evidence type="ECO:0000256" key="5">
    <source>
        <dbReference type="ARBA" id="ARBA00023136"/>
    </source>
</evidence>
<evidence type="ECO:0000256" key="2">
    <source>
        <dbReference type="ARBA" id="ARBA00022475"/>
    </source>
</evidence>
<comment type="subcellular location">
    <subcellularLocation>
        <location evidence="1">Cell membrane</location>
        <topology evidence="1">Multi-pass membrane protein</topology>
    </subcellularLocation>
</comment>
<keyword evidence="4 6" id="KW-1133">Transmembrane helix</keyword>
<name>A0ABN8HGD5_9BACT</name>
<dbReference type="InterPro" id="IPR011743">
    <property type="entry name" value="Caa3_sub_IV"/>
</dbReference>
<keyword evidence="3 6" id="KW-0812">Transmembrane</keyword>
<dbReference type="RefSeq" id="WP_305731892.1">
    <property type="nucleotide sequence ID" value="NZ_OW150024.1"/>
</dbReference>
<keyword evidence="8" id="KW-1185">Reference proteome</keyword>
<keyword evidence="5 6" id="KW-0472">Membrane</keyword>
<feature type="transmembrane region" description="Helical" evidence="6">
    <location>
        <begin position="74"/>
        <end position="96"/>
    </location>
</feature>
<keyword evidence="2" id="KW-1003">Cell membrane</keyword>
<evidence type="ECO:0000256" key="6">
    <source>
        <dbReference type="SAM" id="Phobius"/>
    </source>
</evidence>
<organism evidence="7 8">
    <name type="scientific">Trichlorobacter ammonificans</name>
    <dbReference type="NCBI Taxonomy" id="2916410"/>
    <lineage>
        <taxon>Bacteria</taxon>
        <taxon>Pseudomonadati</taxon>
        <taxon>Thermodesulfobacteriota</taxon>
        <taxon>Desulfuromonadia</taxon>
        <taxon>Geobacterales</taxon>
        <taxon>Geobacteraceae</taxon>
        <taxon>Trichlorobacter</taxon>
    </lineage>
</organism>
<sequence>MNAHASDHHHPVSYRTLTIIWVLLLLLTAVTVLITRIDLGGFKVVGALTVACIKAGLVIAVFMHMKYENRLLKILLFVALLTLAVFIGLTFFDVLYR</sequence>
<reference evidence="7 8" key="1">
    <citation type="submission" date="2022-03" db="EMBL/GenBank/DDBJ databases">
        <authorList>
            <person name="Koch H."/>
        </authorList>
    </citation>
    <scope>NUCLEOTIDE SEQUENCE [LARGE SCALE GENOMIC DNA]</scope>
    <source>
        <strain evidence="7 8">G1</strain>
    </source>
</reference>
<evidence type="ECO:0000256" key="1">
    <source>
        <dbReference type="ARBA" id="ARBA00004651"/>
    </source>
</evidence>